<sequence>MSRHRLAALNAADGALLPWNPVPGTGPMLNRPQNGTTNTGLSDVVRSIVVTGGGAQVVVGGHFDTLNGVKATGVGALDAVTGETRPFAINRLITNQGINGGVYHLSTDGTNVYGTAYDYYGPGNVEGGFAVLADGGAVQWINECHGDTYSSFPMSGALYVAGHPHVCSNIGGYHEHSPRVHRYATAVTIAATGTVGTGTLTNSRVKPEGTIVHVSERQYPSSGTLLQGQPAPRC</sequence>
<accession>A0ABZ1B1M9</accession>
<name>A0ABZ1B1M9_9ACTN</name>
<evidence type="ECO:0000313" key="1">
    <source>
        <dbReference type="EMBL" id="WRL64717.1"/>
    </source>
</evidence>
<evidence type="ECO:0000313" key="2">
    <source>
        <dbReference type="Proteomes" id="UP001324287"/>
    </source>
</evidence>
<organism evidence="1 2">
    <name type="scientific">Blastococcus brunescens</name>
    <dbReference type="NCBI Taxonomy" id="1564165"/>
    <lineage>
        <taxon>Bacteria</taxon>
        <taxon>Bacillati</taxon>
        <taxon>Actinomycetota</taxon>
        <taxon>Actinomycetes</taxon>
        <taxon>Geodermatophilales</taxon>
        <taxon>Geodermatophilaceae</taxon>
        <taxon>Blastococcus</taxon>
    </lineage>
</organism>
<gene>
    <name evidence="1" type="ORF">U6N30_02750</name>
</gene>
<dbReference type="Proteomes" id="UP001324287">
    <property type="component" value="Chromosome"/>
</dbReference>
<dbReference type="EMBL" id="CP141261">
    <property type="protein sequence ID" value="WRL64717.1"/>
    <property type="molecule type" value="Genomic_DNA"/>
</dbReference>
<proteinExistence type="predicted"/>
<dbReference type="RefSeq" id="WP_324276042.1">
    <property type="nucleotide sequence ID" value="NZ_CP141261.1"/>
</dbReference>
<protein>
    <submittedName>
        <fullName evidence="1">Uncharacterized protein</fullName>
    </submittedName>
</protein>
<reference evidence="1 2" key="1">
    <citation type="submission" date="2023-12" db="EMBL/GenBank/DDBJ databases">
        <title>Blastococcus brunescens sp. nov., an actonobacterium isolated from sandstone collected in sahara desert.</title>
        <authorList>
            <person name="Gtari M."/>
            <person name="Ghodhbane F."/>
        </authorList>
    </citation>
    <scope>NUCLEOTIDE SEQUENCE [LARGE SCALE GENOMIC DNA]</scope>
    <source>
        <strain evidence="1 2">BMG 8361</strain>
    </source>
</reference>
<keyword evidence="2" id="KW-1185">Reference proteome</keyword>